<proteinExistence type="inferred from homology"/>
<evidence type="ECO:0000256" key="7">
    <source>
        <dbReference type="ARBA" id="ARBA00023316"/>
    </source>
</evidence>
<dbReference type="Gene3D" id="2.160.20.10">
    <property type="entry name" value="Single-stranded right-handed beta-helix, Pectin lyase-like"/>
    <property type="match status" value="1"/>
</dbReference>
<dbReference type="Pfam" id="PF00295">
    <property type="entry name" value="Glyco_hydro_28"/>
    <property type="match status" value="1"/>
</dbReference>
<accession>A0A453HGF7</accession>
<comment type="similarity">
    <text evidence="2 8">Belongs to the glycosyl hydrolase 28 family.</text>
</comment>
<sequence length="217" mass="22868">QKPRTHQPCCLTQLPSCRQSNPPTTCKVASHEPDALWTHASPATRRPTRRHRPMPPRRTSLALLAHLCVSLAAAASYSVVDYGAVADGRTDCAGAFLRAWAAACGAEGEGPAAVVVPAGEFLVSRARFSGPCRSGAVGVNIAGTVLAPVPYAGVQLWIVFQNVYGVSVVGGTLDGRGQAYWACRRAGGGSSCPASTRVSTSFSFRKRASREIIHEPK</sequence>
<evidence type="ECO:0000313" key="9">
    <source>
        <dbReference type="EnsemblPlants" id="AET4Gv20176900.7"/>
    </source>
</evidence>
<dbReference type="InterPro" id="IPR012334">
    <property type="entry name" value="Pectin_lyas_fold"/>
</dbReference>
<dbReference type="InterPro" id="IPR000743">
    <property type="entry name" value="Glyco_hydro_28"/>
</dbReference>
<evidence type="ECO:0000256" key="5">
    <source>
        <dbReference type="ARBA" id="ARBA00022801"/>
    </source>
</evidence>
<evidence type="ECO:0000256" key="3">
    <source>
        <dbReference type="ARBA" id="ARBA00022512"/>
    </source>
</evidence>
<reference evidence="9" key="4">
    <citation type="submission" date="2019-03" db="UniProtKB">
        <authorList>
            <consortium name="EnsemblPlants"/>
        </authorList>
    </citation>
    <scope>IDENTIFICATION</scope>
</reference>
<name>A0A453HGF7_AEGTS</name>
<dbReference type="GO" id="GO:0071555">
    <property type="term" value="P:cell wall organization"/>
    <property type="evidence" value="ECO:0007669"/>
    <property type="project" value="UniProtKB-KW"/>
</dbReference>
<keyword evidence="4" id="KW-0964">Secreted</keyword>
<reference evidence="9" key="5">
    <citation type="journal article" date="2021" name="G3 (Bethesda)">
        <title>Aegilops tauschii genome assembly Aet v5.0 features greater sequence contiguity and improved annotation.</title>
        <authorList>
            <person name="Wang L."/>
            <person name="Zhu T."/>
            <person name="Rodriguez J.C."/>
            <person name="Deal K.R."/>
            <person name="Dubcovsky J."/>
            <person name="McGuire P.E."/>
            <person name="Lux T."/>
            <person name="Spannagl M."/>
            <person name="Mayer K.F.X."/>
            <person name="Baldrich P."/>
            <person name="Meyers B.C."/>
            <person name="Huo N."/>
            <person name="Gu Y.Q."/>
            <person name="Zhou H."/>
            <person name="Devos K.M."/>
            <person name="Bennetzen J.L."/>
            <person name="Unver T."/>
            <person name="Budak H."/>
            <person name="Gulick P.J."/>
            <person name="Galiba G."/>
            <person name="Kalapos B."/>
            <person name="Nelson D.R."/>
            <person name="Li P."/>
            <person name="You F.M."/>
            <person name="Luo M.C."/>
            <person name="Dvorak J."/>
        </authorList>
    </citation>
    <scope>NUCLEOTIDE SEQUENCE [LARGE SCALE GENOMIC DNA]</scope>
    <source>
        <strain evidence="9">cv. AL8/78</strain>
    </source>
</reference>
<dbReference type="AlphaFoldDB" id="A0A453HGF7"/>
<organism evidence="9 10">
    <name type="scientific">Aegilops tauschii subsp. strangulata</name>
    <name type="common">Goatgrass</name>
    <dbReference type="NCBI Taxonomy" id="200361"/>
    <lineage>
        <taxon>Eukaryota</taxon>
        <taxon>Viridiplantae</taxon>
        <taxon>Streptophyta</taxon>
        <taxon>Embryophyta</taxon>
        <taxon>Tracheophyta</taxon>
        <taxon>Spermatophyta</taxon>
        <taxon>Magnoliopsida</taxon>
        <taxon>Liliopsida</taxon>
        <taxon>Poales</taxon>
        <taxon>Poaceae</taxon>
        <taxon>BOP clade</taxon>
        <taxon>Pooideae</taxon>
        <taxon>Triticodae</taxon>
        <taxon>Triticeae</taxon>
        <taxon>Triticinae</taxon>
        <taxon>Aegilops</taxon>
    </lineage>
</organism>
<keyword evidence="3" id="KW-0134">Cell wall</keyword>
<reference evidence="9" key="3">
    <citation type="journal article" date="2017" name="Nature">
        <title>Genome sequence of the progenitor of the wheat D genome Aegilops tauschii.</title>
        <authorList>
            <person name="Luo M.C."/>
            <person name="Gu Y.Q."/>
            <person name="Puiu D."/>
            <person name="Wang H."/>
            <person name="Twardziok S.O."/>
            <person name="Deal K.R."/>
            <person name="Huo N."/>
            <person name="Zhu T."/>
            <person name="Wang L."/>
            <person name="Wang Y."/>
            <person name="McGuire P.E."/>
            <person name="Liu S."/>
            <person name="Long H."/>
            <person name="Ramasamy R.K."/>
            <person name="Rodriguez J.C."/>
            <person name="Van S.L."/>
            <person name="Yuan L."/>
            <person name="Wang Z."/>
            <person name="Xia Z."/>
            <person name="Xiao L."/>
            <person name="Anderson O.D."/>
            <person name="Ouyang S."/>
            <person name="Liang Y."/>
            <person name="Zimin A.V."/>
            <person name="Pertea G."/>
            <person name="Qi P."/>
            <person name="Bennetzen J.L."/>
            <person name="Dai X."/>
            <person name="Dawson M.W."/>
            <person name="Muller H.G."/>
            <person name="Kugler K."/>
            <person name="Rivarola-Duarte L."/>
            <person name="Spannagl M."/>
            <person name="Mayer K.F.X."/>
            <person name="Lu F.H."/>
            <person name="Bevan M.W."/>
            <person name="Leroy P."/>
            <person name="Li P."/>
            <person name="You F.M."/>
            <person name="Sun Q."/>
            <person name="Liu Z."/>
            <person name="Lyons E."/>
            <person name="Wicker T."/>
            <person name="Salzberg S.L."/>
            <person name="Devos K.M."/>
            <person name="Dvorak J."/>
        </authorList>
    </citation>
    <scope>NUCLEOTIDE SEQUENCE [LARGE SCALE GENOMIC DNA]</scope>
    <source>
        <strain evidence="9">cv. AL8/78</strain>
    </source>
</reference>
<keyword evidence="10" id="KW-1185">Reference proteome</keyword>
<evidence type="ECO:0000256" key="6">
    <source>
        <dbReference type="ARBA" id="ARBA00023295"/>
    </source>
</evidence>
<keyword evidence="5 8" id="KW-0378">Hydrolase</keyword>
<evidence type="ECO:0008006" key="11">
    <source>
        <dbReference type="Google" id="ProtNLM"/>
    </source>
</evidence>
<evidence type="ECO:0000313" key="10">
    <source>
        <dbReference type="Proteomes" id="UP000015105"/>
    </source>
</evidence>
<evidence type="ECO:0000256" key="4">
    <source>
        <dbReference type="ARBA" id="ARBA00022525"/>
    </source>
</evidence>
<dbReference type="EnsemblPlants" id="AET4Gv20176900.7">
    <property type="protein sequence ID" value="AET4Gv20176900.7"/>
    <property type="gene ID" value="AET4Gv20176900"/>
</dbReference>
<reference evidence="10" key="1">
    <citation type="journal article" date="2014" name="Science">
        <title>Ancient hybridizations among the ancestral genomes of bread wheat.</title>
        <authorList>
            <consortium name="International Wheat Genome Sequencing Consortium,"/>
            <person name="Marcussen T."/>
            <person name="Sandve S.R."/>
            <person name="Heier L."/>
            <person name="Spannagl M."/>
            <person name="Pfeifer M."/>
            <person name="Jakobsen K.S."/>
            <person name="Wulff B.B."/>
            <person name="Steuernagel B."/>
            <person name="Mayer K.F."/>
            <person name="Olsen O.A."/>
        </authorList>
    </citation>
    <scope>NUCLEOTIDE SEQUENCE [LARGE SCALE GENOMIC DNA]</scope>
    <source>
        <strain evidence="10">cv. AL8/78</strain>
    </source>
</reference>
<protein>
    <recommendedName>
        <fullName evidence="11">Pectate lyase superfamily protein domain-containing protein</fullName>
    </recommendedName>
</protein>
<dbReference type="SUPFAM" id="SSF51126">
    <property type="entry name" value="Pectin lyase-like"/>
    <property type="match status" value="1"/>
</dbReference>
<evidence type="ECO:0000256" key="1">
    <source>
        <dbReference type="ARBA" id="ARBA00004191"/>
    </source>
</evidence>
<dbReference type="InterPro" id="IPR011050">
    <property type="entry name" value="Pectin_lyase_fold/virulence"/>
</dbReference>
<dbReference type="Gramene" id="AET4Gv20176900.7">
    <property type="protein sequence ID" value="AET4Gv20176900.7"/>
    <property type="gene ID" value="AET4Gv20176900"/>
</dbReference>
<dbReference type="PANTHER" id="PTHR31375">
    <property type="match status" value="1"/>
</dbReference>
<keyword evidence="7" id="KW-0961">Cell wall biogenesis/degradation</keyword>
<evidence type="ECO:0000256" key="2">
    <source>
        <dbReference type="ARBA" id="ARBA00008834"/>
    </source>
</evidence>
<dbReference type="GO" id="GO:0005975">
    <property type="term" value="P:carbohydrate metabolic process"/>
    <property type="evidence" value="ECO:0007669"/>
    <property type="project" value="InterPro"/>
</dbReference>
<evidence type="ECO:0000256" key="8">
    <source>
        <dbReference type="RuleBase" id="RU361169"/>
    </source>
</evidence>
<dbReference type="GO" id="GO:0004650">
    <property type="term" value="F:polygalacturonase activity"/>
    <property type="evidence" value="ECO:0007669"/>
    <property type="project" value="InterPro"/>
</dbReference>
<reference evidence="10" key="2">
    <citation type="journal article" date="2017" name="Nat. Plants">
        <title>The Aegilops tauschii genome reveals multiple impacts of transposons.</title>
        <authorList>
            <person name="Zhao G."/>
            <person name="Zou C."/>
            <person name="Li K."/>
            <person name="Wang K."/>
            <person name="Li T."/>
            <person name="Gao L."/>
            <person name="Zhang X."/>
            <person name="Wang H."/>
            <person name="Yang Z."/>
            <person name="Liu X."/>
            <person name="Jiang W."/>
            <person name="Mao L."/>
            <person name="Kong X."/>
            <person name="Jiao Y."/>
            <person name="Jia J."/>
        </authorList>
    </citation>
    <scope>NUCLEOTIDE SEQUENCE [LARGE SCALE GENOMIC DNA]</scope>
    <source>
        <strain evidence="10">cv. AL8/78</strain>
    </source>
</reference>
<comment type="subcellular location">
    <subcellularLocation>
        <location evidence="1">Secreted</location>
        <location evidence="1">Cell wall</location>
    </subcellularLocation>
</comment>
<keyword evidence="6 8" id="KW-0326">Glycosidase</keyword>
<dbReference type="Proteomes" id="UP000015105">
    <property type="component" value="Chromosome 4D"/>
</dbReference>